<evidence type="ECO:0000313" key="2">
    <source>
        <dbReference type="EMBL" id="VDN20484.1"/>
    </source>
</evidence>
<dbReference type="AlphaFoldDB" id="A0A183DUR5"/>
<dbReference type="Proteomes" id="UP000271098">
    <property type="component" value="Unassembled WGS sequence"/>
</dbReference>
<feature type="region of interest" description="Disordered" evidence="1">
    <location>
        <begin position="1"/>
        <end position="21"/>
    </location>
</feature>
<sequence>MATETNSQKEQIASPDDGEISARKANGQLICEKVYRNSGNTLCATSAPLPEQAHYRGVLP</sequence>
<reference evidence="4" key="1">
    <citation type="submission" date="2016-06" db="UniProtKB">
        <authorList>
            <consortium name="WormBaseParasite"/>
        </authorList>
    </citation>
    <scope>IDENTIFICATION</scope>
</reference>
<accession>A0A183DUR5</accession>
<gene>
    <name evidence="2" type="ORF">GPUH_LOCUS12455</name>
</gene>
<dbReference type="EMBL" id="UYRT01079324">
    <property type="protein sequence ID" value="VDN20484.1"/>
    <property type="molecule type" value="Genomic_DNA"/>
</dbReference>
<evidence type="ECO:0000313" key="3">
    <source>
        <dbReference type="Proteomes" id="UP000271098"/>
    </source>
</evidence>
<dbReference type="WBParaSite" id="GPUH_0001247001-mRNA-1">
    <property type="protein sequence ID" value="GPUH_0001247001-mRNA-1"/>
    <property type="gene ID" value="GPUH_0001247001"/>
</dbReference>
<protein>
    <submittedName>
        <fullName evidence="2 4">Uncharacterized protein</fullName>
    </submittedName>
</protein>
<keyword evidence="3" id="KW-1185">Reference proteome</keyword>
<proteinExistence type="predicted"/>
<reference evidence="2 3" key="2">
    <citation type="submission" date="2018-11" db="EMBL/GenBank/DDBJ databases">
        <authorList>
            <consortium name="Pathogen Informatics"/>
        </authorList>
    </citation>
    <scope>NUCLEOTIDE SEQUENCE [LARGE SCALE GENOMIC DNA]</scope>
</reference>
<evidence type="ECO:0000313" key="4">
    <source>
        <dbReference type="WBParaSite" id="GPUH_0001247001-mRNA-1"/>
    </source>
</evidence>
<feature type="compositionally biased region" description="Polar residues" evidence="1">
    <location>
        <begin position="1"/>
        <end position="11"/>
    </location>
</feature>
<organism evidence="4">
    <name type="scientific">Gongylonema pulchrum</name>
    <dbReference type="NCBI Taxonomy" id="637853"/>
    <lineage>
        <taxon>Eukaryota</taxon>
        <taxon>Metazoa</taxon>
        <taxon>Ecdysozoa</taxon>
        <taxon>Nematoda</taxon>
        <taxon>Chromadorea</taxon>
        <taxon>Rhabditida</taxon>
        <taxon>Spirurina</taxon>
        <taxon>Spiruromorpha</taxon>
        <taxon>Spiruroidea</taxon>
        <taxon>Gongylonematidae</taxon>
        <taxon>Gongylonema</taxon>
    </lineage>
</organism>
<name>A0A183DUR5_9BILA</name>
<evidence type="ECO:0000256" key="1">
    <source>
        <dbReference type="SAM" id="MobiDB-lite"/>
    </source>
</evidence>